<organism evidence="2">
    <name type="scientific">viral metagenome</name>
    <dbReference type="NCBI Taxonomy" id="1070528"/>
    <lineage>
        <taxon>unclassified sequences</taxon>
        <taxon>metagenomes</taxon>
        <taxon>organismal metagenomes</taxon>
    </lineage>
</organism>
<feature type="transmembrane region" description="Helical" evidence="1">
    <location>
        <begin position="202"/>
        <end position="224"/>
    </location>
</feature>
<keyword evidence="1" id="KW-0472">Membrane</keyword>
<sequence length="243" mass="27984">MNTLPVCNQESTLSSIQNETLYTYPTTNTDEDRYTIDELEKRRTIVGETEPESQHMPKYILGNTLYVVVFVIIIPAIMIHQHVSSEFILAYMPNVDMLATILGYDGGPMNMWRYLYNPNNFTIFGFANTTFINYLALLGLTYVIASTTHEKRSWEYGWAGAFIALFLTYLLPGNPIVILQNKIEEKLEKPLGITHEHRERRYIFIVTIGIAMAAMLILLEASIIKVSRPYLVRMIKYLTIKLK</sequence>
<feature type="transmembrane region" description="Helical" evidence="1">
    <location>
        <begin position="156"/>
        <end position="181"/>
    </location>
</feature>
<dbReference type="AlphaFoldDB" id="A0A6C0IJM1"/>
<protein>
    <submittedName>
        <fullName evidence="2">Uncharacterized protein</fullName>
    </submittedName>
</protein>
<reference evidence="2" key="1">
    <citation type="journal article" date="2020" name="Nature">
        <title>Giant virus diversity and host interactions through global metagenomics.</title>
        <authorList>
            <person name="Schulz F."/>
            <person name="Roux S."/>
            <person name="Paez-Espino D."/>
            <person name="Jungbluth S."/>
            <person name="Walsh D.A."/>
            <person name="Denef V.J."/>
            <person name="McMahon K.D."/>
            <person name="Konstantinidis K.T."/>
            <person name="Eloe-Fadrosh E.A."/>
            <person name="Kyrpides N.C."/>
            <person name="Woyke T."/>
        </authorList>
    </citation>
    <scope>NUCLEOTIDE SEQUENCE</scope>
    <source>
        <strain evidence="2">GVMAG-M-3300024252-29</strain>
    </source>
</reference>
<keyword evidence="1" id="KW-1133">Transmembrane helix</keyword>
<feature type="transmembrane region" description="Helical" evidence="1">
    <location>
        <begin position="121"/>
        <end position="144"/>
    </location>
</feature>
<evidence type="ECO:0000313" key="2">
    <source>
        <dbReference type="EMBL" id="QHT93398.1"/>
    </source>
</evidence>
<keyword evidence="1" id="KW-0812">Transmembrane</keyword>
<evidence type="ECO:0000256" key="1">
    <source>
        <dbReference type="SAM" id="Phobius"/>
    </source>
</evidence>
<accession>A0A6C0IJM1</accession>
<name>A0A6C0IJM1_9ZZZZ</name>
<proteinExistence type="predicted"/>
<feature type="transmembrane region" description="Helical" evidence="1">
    <location>
        <begin position="59"/>
        <end position="79"/>
    </location>
</feature>
<dbReference type="EMBL" id="MN740207">
    <property type="protein sequence ID" value="QHT93398.1"/>
    <property type="molecule type" value="Genomic_DNA"/>
</dbReference>